<feature type="domain" description="Spermatogenesis-associated protein 6 N-terminal" evidence="3">
    <location>
        <begin position="10"/>
        <end position="150"/>
    </location>
</feature>
<dbReference type="Proteomes" id="UP001152799">
    <property type="component" value="Chromosome 5"/>
</dbReference>
<dbReference type="InterPro" id="IPR042769">
    <property type="entry name" value="SPATA6_fam"/>
</dbReference>
<evidence type="ECO:0000313" key="4">
    <source>
        <dbReference type="EMBL" id="CAG9769610.1"/>
    </source>
</evidence>
<keyword evidence="2" id="KW-0597">Phosphoprotein</keyword>
<protein>
    <recommendedName>
        <fullName evidence="3">Spermatogenesis-associated protein 6 N-terminal domain-containing protein</fullName>
    </recommendedName>
</protein>
<evidence type="ECO:0000313" key="5">
    <source>
        <dbReference type="Proteomes" id="UP001152799"/>
    </source>
</evidence>
<dbReference type="GO" id="GO:0120212">
    <property type="term" value="C:sperm head-tail coupling apparatus"/>
    <property type="evidence" value="ECO:0007669"/>
    <property type="project" value="InterPro"/>
</dbReference>
<dbReference type="PANTHER" id="PTHR16435">
    <property type="entry name" value="SPERMATOGENESIS-ASSOCIATED PROTEIN 6 SPATA6"/>
    <property type="match status" value="1"/>
</dbReference>
<evidence type="ECO:0000256" key="1">
    <source>
        <dbReference type="ARBA" id="ARBA00006215"/>
    </source>
</evidence>
<dbReference type="Pfam" id="PF14909">
    <property type="entry name" value="SPATA6"/>
    <property type="match status" value="1"/>
</dbReference>
<dbReference type="PANTHER" id="PTHR16435:SF6">
    <property type="entry name" value="IP09370P"/>
    <property type="match status" value="1"/>
</dbReference>
<dbReference type="InterPro" id="IPR032732">
    <property type="entry name" value="SPATA6_N"/>
</dbReference>
<evidence type="ECO:0000259" key="3">
    <source>
        <dbReference type="Pfam" id="PF14909"/>
    </source>
</evidence>
<accession>A0A9N9MRQ2</accession>
<dbReference type="GO" id="GO:0007283">
    <property type="term" value="P:spermatogenesis"/>
    <property type="evidence" value="ECO:0007669"/>
    <property type="project" value="InterPro"/>
</dbReference>
<dbReference type="OrthoDB" id="5963614at2759"/>
<name>A0A9N9MRQ2_9CUCU</name>
<sequence length="410" mass="46353">MPAKSFLVKVELTVQKISCPGVWLCSNGKVSLQLCMLDSTIQTEARKPIFPVVFAEKFIFYKTFLKERRLNELQRSLGREWLCVELIQWKNCDEGMVLASFQTTLDDLLYPSSFAPSNVAGSNIDLLMVTTKLFPGTISPKLELCTKTTIEETFSDAKQRFTDKILQVNPMKSICSVQNPPKKLHPKKVCHTVAYSQAQQRFHRPKKDKRPIFKYQRPEDDLILRTNPDKVVKDDVIQVRPGLEFEGDENQDKNNPLCYCGESVGESSQDQVGSSFVKIVGKSRRGRNSHTVREQCPCSCGSQHSIYLCPTCSKYECTFTDLSLRPTTEFLAETKPALCSCCRKHYKPLKGAHCPCKEGSVSPTEKKVCFCFPEENGPSLAQRLHARVKHTIGASTVRLETCIRDCEVCE</sequence>
<evidence type="ECO:0000256" key="2">
    <source>
        <dbReference type="ARBA" id="ARBA00022553"/>
    </source>
</evidence>
<dbReference type="GO" id="GO:0032027">
    <property type="term" value="F:myosin light chain binding"/>
    <property type="evidence" value="ECO:0007669"/>
    <property type="project" value="InterPro"/>
</dbReference>
<keyword evidence="5" id="KW-1185">Reference proteome</keyword>
<reference evidence="4" key="1">
    <citation type="submission" date="2022-01" db="EMBL/GenBank/DDBJ databases">
        <authorList>
            <person name="King R."/>
        </authorList>
    </citation>
    <scope>NUCLEOTIDE SEQUENCE</scope>
</reference>
<comment type="similarity">
    <text evidence="1">Belongs to the SPATA6 family.</text>
</comment>
<organism evidence="4 5">
    <name type="scientific">Ceutorhynchus assimilis</name>
    <name type="common">cabbage seed weevil</name>
    <dbReference type="NCBI Taxonomy" id="467358"/>
    <lineage>
        <taxon>Eukaryota</taxon>
        <taxon>Metazoa</taxon>
        <taxon>Ecdysozoa</taxon>
        <taxon>Arthropoda</taxon>
        <taxon>Hexapoda</taxon>
        <taxon>Insecta</taxon>
        <taxon>Pterygota</taxon>
        <taxon>Neoptera</taxon>
        <taxon>Endopterygota</taxon>
        <taxon>Coleoptera</taxon>
        <taxon>Polyphaga</taxon>
        <taxon>Cucujiformia</taxon>
        <taxon>Curculionidae</taxon>
        <taxon>Ceutorhynchinae</taxon>
        <taxon>Ceutorhynchus</taxon>
    </lineage>
</organism>
<dbReference type="EMBL" id="OU892281">
    <property type="protein sequence ID" value="CAG9769610.1"/>
    <property type="molecule type" value="Genomic_DNA"/>
</dbReference>
<dbReference type="AlphaFoldDB" id="A0A9N9MRQ2"/>
<proteinExistence type="inferred from homology"/>
<gene>
    <name evidence="4" type="ORF">CEUTPL_LOCUS10116</name>
</gene>